<evidence type="ECO:0000313" key="8">
    <source>
        <dbReference type="Proteomes" id="UP001153069"/>
    </source>
</evidence>
<dbReference type="Gene3D" id="3.80.10.10">
    <property type="entry name" value="Ribonuclease Inhibitor"/>
    <property type="match status" value="2"/>
</dbReference>
<dbReference type="SUPFAM" id="SSF52058">
    <property type="entry name" value="L domain-like"/>
    <property type="match status" value="1"/>
</dbReference>
<keyword evidence="8" id="KW-1185">Reference proteome</keyword>
<comment type="caution">
    <text evidence="7">The sequence shown here is derived from an EMBL/GenBank/DDBJ whole genome shotgun (WGS) entry which is preliminary data.</text>
</comment>
<dbReference type="InterPro" id="IPR032675">
    <property type="entry name" value="LRR_dom_sf"/>
</dbReference>
<dbReference type="PANTHER" id="PTHR48006:SF92">
    <property type="entry name" value="LRR RECEPTOR-LIKE SERINE_THREONINE-PROTEIN KINASE GSO1"/>
    <property type="match status" value="1"/>
</dbReference>
<proteinExistence type="predicted"/>
<dbReference type="Proteomes" id="UP001153069">
    <property type="component" value="Unassembled WGS sequence"/>
</dbReference>
<keyword evidence="7" id="KW-0808">Transferase</keyword>
<keyword evidence="2" id="KW-1003">Cell membrane</keyword>
<feature type="region of interest" description="Disordered" evidence="5">
    <location>
        <begin position="28"/>
        <end position="131"/>
    </location>
</feature>
<feature type="compositionally biased region" description="Basic and acidic residues" evidence="5">
    <location>
        <begin position="86"/>
        <end position="106"/>
    </location>
</feature>
<keyword evidence="6" id="KW-0812">Transmembrane</keyword>
<comment type="subcellular location">
    <subcellularLocation>
        <location evidence="1">Cell membrane</location>
    </subcellularLocation>
</comment>
<dbReference type="FunFam" id="3.80.10.10:FF:000041">
    <property type="entry name" value="LRR receptor-like serine/threonine-protein kinase ERECTA"/>
    <property type="match status" value="2"/>
</dbReference>
<dbReference type="GO" id="GO:0005886">
    <property type="term" value="C:plasma membrane"/>
    <property type="evidence" value="ECO:0007669"/>
    <property type="project" value="UniProtKB-SubCell"/>
</dbReference>
<keyword evidence="4" id="KW-0677">Repeat</keyword>
<feature type="transmembrane region" description="Helical" evidence="6">
    <location>
        <begin position="306"/>
        <end position="329"/>
    </location>
</feature>
<evidence type="ECO:0000256" key="4">
    <source>
        <dbReference type="ARBA" id="ARBA00022737"/>
    </source>
</evidence>
<dbReference type="Pfam" id="PF00560">
    <property type="entry name" value="LRR_1"/>
    <property type="match status" value="3"/>
</dbReference>
<dbReference type="AlphaFoldDB" id="A0A9N8DME6"/>
<evidence type="ECO:0000313" key="7">
    <source>
        <dbReference type="EMBL" id="CAB9505742.1"/>
    </source>
</evidence>
<dbReference type="InterPro" id="IPR001611">
    <property type="entry name" value="Leu-rich_rpt"/>
</dbReference>
<evidence type="ECO:0000256" key="3">
    <source>
        <dbReference type="ARBA" id="ARBA00022614"/>
    </source>
</evidence>
<keyword evidence="7" id="KW-0675">Receptor</keyword>
<evidence type="ECO:0000256" key="6">
    <source>
        <dbReference type="SAM" id="Phobius"/>
    </source>
</evidence>
<feature type="region of interest" description="Disordered" evidence="5">
    <location>
        <begin position="144"/>
        <end position="218"/>
    </location>
</feature>
<dbReference type="GO" id="GO:0016301">
    <property type="term" value="F:kinase activity"/>
    <property type="evidence" value="ECO:0007669"/>
    <property type="project" value="UniProtKB-KW"/>
</dbReference>
<sequence length="857" mass="93854">MEMKKDPSDSVRAEVARDQVLALLFVESEEDRGAVDTTATGIADDGGSSATDAEALSSADQGHLKPAAKVTEKEAAAIRGAAFSDEGERAQDSDDDLKKTTDEKPTRKAPPVASYPTSSREGNAQEVLRRCSTQDRVLQMVLDRDVNETPDGVPGKKDAKAKAGKIQTTSKAKSQEAQQKESKVTMNAKDAATLRTTQLTRASSEASQPGGYSVRSSGTHRLDSWTLTVNSSQELSSSHHTMNNNSSSSHHTVIVPATIPNSSVVESIAEARPVTDEEEAIVGTAQEVTEQAPTTSHAKLQTRKTICHIAVGATCLLALIVLLGLVFGINNNKGEPAPTMDESPTISAAPTAAPTILADTWEGLLDTTRNAILDNPHSPQALAYQWVLNDPNRTVYPEWKILQRFAMATFYYSTGGQNWNLQDDWLSYHVDECSWYFRKLVGGAENFFLFEGNTEEVAAELQFRDTVCDANGRYLHLVFTENNMDGSIPPEIYLLRDSLLYLEVGSNENLRGMIPSEIGLLTKLRKFYADRNLHTGQIPTEIGQLTLLQELEIGHNTFTGSIPSEIGNMQALSILSLRWCKEIAGTLPTELYRLTNMVTFHVHGLNSLQSGKLLPEIGQMTKLEKFWVYDIPFHSSIPTEIGLLSDMNRLNLWNCSITGSLPSELFRLTHMKRLDIDDNSLTGTIPTEFGLFPSLTMAWMNGNSFTGTLPSSIFENWGQLSYLKLHNNNLEGPLPSQLGLLTSLNLLWLAHNEFSGSIPSELGLLNNVTELFLHDTGLTGSIPESFKEMAGLEALTVSNTSLTGSIPNGLCENIWDMTYTCNEYFGGLYSFCEDMKRVNFTCSSTDLCGCDACGACN</sequence>
<dbReference type="PANTHER" id="PTHR48006">
    <property type="entry name" value="LEUCINE-RICH REPEAT-CONTAINING PROTEIN DDB_G0281931-RELATED"/>
    <property type="match status" value="1"/>
</dbReference>
<dbReference type="EMBL" id="CAICTM010000241">
    <property type="protein sequence ID" value="CAB9505742.1"/>
    <property type="molecule type" value="Genomic_DNA"/>
</dbReference>
<feature type="compositionally biased region" description="Low complexity" evidence="5">
    <location>
        <begin position="191"/>
        <end position="202"/>
    </location>
</feature>
<dbReference type="FunFam" id="3.80.10.10:FF:000383">
    <property type="entry name" value="Leucine-rich repeat receptor protein kinase EMS1"/>
    <property type="match status" value="1"/>
</dbReference>
<keyword evidence="6" id="KW-1133">Transmembrane helix</keyword>
<evidence type="ECO:0000256" key="2">
    <source>
        <dbReference type="ARBA" id="ARBA00022475"/>
    </source>
</evidence>
<feature type="compositionally biased region" description="Polar residues" evidence="5">
    <location>
        <begin position="166"/>
        <end position="177"/>
    </location>
</feature>
<gene>
    <name evidence="7" type="ORF">SEMRO_242_G096550.1</name>
</gene>
<keyword evidence="7" id="KW-0418">Kinase</keyword>
<keyword evidence="6" id="KW-0472">Membrane</keyword>
<keyword evidence="3" id="KW-0433">Leucine-rich repeat</keyword>
<reference evidence="7" key="1">
    <citation type="submission" date="2020-06" db="EMBL/GenBank/DDBJ databases">
        <authorList>
            <consortium name="Plant Systems Biology data submission"/>
        </authorList>
    </citation>
    <scope>NUCLEOTIDE SEQUENCE</scope>
    <source>
        <strain evidence="7">D6</strain>
    </source>
</reference>
<accession>A0A9N8DME6</accession>
<evidence type="ECO:0000256" key="5">
    <source>
        <dbReference type="SAM" id="MobiDB-lite"/>
    </source>
</evidence>
<name>A0A9N8DME6_9STRA</name>
<protein>
    <submittedName>
        <fullName evidence="7">LRR receptor-like serine threonine-protein kinase</fullName>
    </submittedName>
</protein>
<dbReference type="InterPro" id="IPR051824">
    <property type="entry name" value="LRR_Rcpt-Like_S/T_Kinase"/>
</dbReference>
<evidence type="ECO:0000256" key="1">
    <source>
        <dbReference type="ARBA" id="ARBA00004236"/>
    </source>
</evidence>
<organism evidence="7 8">
    <name type="scientific">Seminavis robusta</name>
    <dbReference type="NCBI Taxonomy" id="568900"/>
    <lineage>
        <taxon>Eukaryota</taxon>
        <taxon>Sar</taxon>
        <taxon>Stramenopiles</taxon>
        <taxon>Ochrophyta</taxon>
        <taxon>Bacillariophyta</taxon>
        <taxon>Bacillariophyceae</taxon>
        <taxon>Bacillariophycidae</taxon>
        <taxon>Naviculales</taxon>
        <taxon>Naviculaceae</taxon>
        <taxon>Seminavis</taxon>
    </lineage>
</organism>